<keyword evidence="1" id="KW-0812">Transmembrane</keyword>
<keyword evidence="3" id="KW-1185">Reference proteome</keyword>
<dbReference type="EMBL" id="CAXIEN010000072">
    <property type="protein sequence ID" value="CAL1274012.1"/>
    <property type="molecule type" value="Genomic_DNA"/>
</dbReference>
<gene>
    <name evidence="2" type="ORF">LARSCL_LOCUS7223</name>
</gene>
<protein>
    <submittedName>
        <fullName evidence="2">Uncharacterized protein</fullName>
    </submittedName>
</protein>
<feature type="non-terminal residue" evidence="2">
    <location>
        <position position="110"/>
    </location>
</feature>
<name>A0AAV1ZU05_9ARAC</name>
<keyword evidence="1" id="KW-0472">Membrane</keyword>
<evidence type="ECO:0000313" key="3">
    <source>
        <dbReference type="Proteomes" id="UP001497382"/>
    </source>
</evidence>
<reference evidence="2 3" key="1">
    <citation type="submission" date="2024-04" db="EMBL/GenBank/DDBJ databases">
        <authorList>
            <person name="Rising A."/>
            <person name="Reimegard J."/>
            <person name="Sonavane S."/>
            <person name="Akerstrom W."/>
            <person name="Nylinder S."/>
            <person name="Hedman E."/>
            <person name="Kallberg Y."/>
        </authorList>
    </citation>
    <scope>NUCLEOTIDE SEQUENCE [LARGE SCALE GENOMIC DNA]</scope>
</reference>
<feature type="transmembrane region" description="Helical" evidence="1">
    <location>
        <begin position="86"/>
        <end position="107"/>
    </location>
</feature>
<accession>A0AAV1ZU05</accession>
<evidence type="ECO:0000313" key="2">
    <source>
        <dbReference type="EMBL" id="CAL1274012.1"/>
    </source>
</evidence>
<dbReference type="Proteomes" id="UP001497382">
    <property type="component" value="Unassembled WGS sequence"/>
</dbReference>
<comment type="caution">
    <text evidence="2">The sequence shown here is derived from an EMBL/GenBank/DDBJ whole genome shotgun (WGS) entry which is preliminary data.</text>
</comment>
<keyword evidence="1" id="KW-1133">Transmembrane helix</keyword>
<organism evidence="2 3">
    <name type="scientific">Larinioides sclopetarius</name>
    <dbReference type="NCBI Taxonomy" id="280406"/>
    <lineage>
        <taxon>Eukaryota</taxon>
        <taxon>Metazoa</taxon>
        <taxon>Ecdysozoa</taxon>
        <taxon>Arthropoda</taxon>
        <taxon>Chelicerata</taxon>
        <taxon>Arachnida</taxon>
        <taxon>Araneae</taxon>
        <taxon>Araneomorphae</taxon>
        <taxon>Entelegynae</taxon>
        <taxon>Araneoidea</taxon>
        <taxon>Araneidae</taxon>
        <taxon>Larinioides</taxon>
    </lineage>
</organism>
<evidence type="ECO:0000256" key="1">
    <source>
        <dbReference type="SAM" id="Phobius"/>
    </source>
</evidence>
<sequence length="110" mass="13103">MNQRMRRYWAPKETQEFFPNEKWCFLCCCSVRVPFCNPSPRERSILFETLPSIVQISTKEMMVTLSLPETGEGVIFYTLAIKKSEFLYIFILLFISYNKSLNISLIFEFY</sequence>
<dbReference type="AlphaFoldDB" id="A0AAV1ZU05"/>
<proteinExistence type="predicted"/>